<evidence type="ECO:0000256" key="1">
    <source>
        <dbReference type="SAM" id="MobiDB-lite"/>
    </source>
</evidence>
<gene>
    <name evidence="2" type="ORF">BG006_006973</name>
</gene>
<feature type="compositionally biased region" description="Pro residues" evidence="1">
    <location>
        <begin position="69"/>
        <end position="79"/>
    </location>
</feature>
<evidence type="ECO:0000313" key="2">
    <source>
        <dbReference type="EMBL" id="KAF9330040.1"/>
    </source>
</evidence>
<sequence>MARQTQHAIPATELADVYVYQYPPPQGLPMAPISSPYSPPPPGQQPYSYQPSNLHSPPPPPANVYSAYPPMPVPPPPAVRPDHPPGASSSSPQYIPAQDGSASWPAGAGQLLGGSTASDPAGMPTVAPPPYTPAK</sequence>
<name>A0A9P5SIJ1_9FUNG</name>
<keyword evidence="3" id="KW-1185">Reference proteome</keyword>
<organism evidence="2 3">
    <name type="scientific">Podila minutissima</name>
    <dbReference type="NCBI Taxonomy" id="64525"/>
    <lineage>
        <taxon>Eukaryota</taxon>
        <taxon>Fungi</taxon>
        <taxon>Fungi incertae sedis</taxon>
        <taxon>Mucoromycota</taxon>
        <taxon>Mortierellomycotina</taxon>
        <taxon>Mortierellomycetes</taxon>
        <taxon>Mortierellales</taxon>
        <taxon>Mortierellaceae</taxon>
        <taxon>Podila</taxon>
    </lineage>
</organism>
<dbReference type="AlphaFoldDB" id="A0A9P5SIJ1"/>
<comment type="caution">
    <text evidence="2">The sequence shown here is derived from an EMBL/GenBank/DDBJ whole genome shotgun (WGS) entry which is preliminary data.</text>
</comment>
<reference evidence="2" key="1">
    <citation type="journal article" date="2020" name="Fungal Divers.">
        <title>Resolving the Mortierellaceae phylogeny through synthesis of multi-gene phylogenetics and phylogenomics.</title>
        <authorList>
            <person name="Vandepol N."/>
            <person name="Liber J."/>
            <person name="Desiro A."/>
            <person name="Na H."/>
            <person name="Kennedy M."/>
            <person name="Barry K."/>
            <person name="Grigoriev I.V."/>
            <person name="Miller A.N."/>
            <person name="O'Donnell K."/>
            <person name="Stajich J.E."/>
            <person name="Bonito G."/>
        </authorList>
    </citation>
    <scope>NUCLEOTIDE SEQUENCE</scope>
    <source>
        <strain evidence="2">NVP1</strain>
    </source>
</reference>
<proteinExistence type="predicted"/>
<feature type="region of interest" description="Disordered" evidence="1">
    <location>
        <begin position="29"/>
        <end position="135"/>
    </location>
</feature>
<evidence type="ECO:0000313" key="3">
    <source>
        <dbReference type="Proteomes" id="UP000696485"/>
    </source>
</evidence>
<feature type="compositionally biased region" description="Pro residues" evidence="1">
    <location>
        <begin position="126"/>
        <end position="135"/>
    </location>
</feature>
<protein>
    <submittedName>
        <fullName evidence="2">Uncharacterized protein</fullName>
    </submittedName>
</protein>
<dbReference type="Proteomes" id="UP000696485">
    <property type="component" value="Unassembled WGS sequence"/>
</dbReference>
<dbReference type="EMBL" id="JAAAUY010000427">
    <property type="protein sequence ID" value="KAF9330040.1"/>
    <property type="molecule type" value="Genomic_DNA"/>
</dbReference>
<accession>A0A9P5SIJ1</accession>